<protein>
    <recommendedName>
        <fullName evidence="3">RRM domain-containing protein</fullName>
    </recommendedName>
</protein>
<evidence type="ECO:0000313" key="2">
    <source>
        <dbReference type="Proteomes" id="UP000596660"/>
    </source>
</evidence>
<dbReference type="InterPro" id="IPR035979">
    <property type="entry name" value="RBD_domain_sf"/>
</dbReference>
<sequence>MSHFGRAGTTADDLYTLFDRYGKVVDVFIPRDRSDWPLRLLTRFIECMALTTLCLCEIVSNLTFKLSNMVSNLSLEDGMMILDEAFSRTRKIMEGHSNSVGRTTLLAFINDLLVWALLHVQWCLNQEYVRSSQFLNPTLRDKLLQVVKSCLVDQVCTKFAEKQRAENHGKLADYQLIPSRYQPSVIGEVDICDCYAKLKASSFRDKIFYFTINTTLPEDLLSKCADLNLGDPGSDQN</sequence>
<reference evidence="1" key="1">
    <citation type="journal article" date="2017" name="Nature">
        <title>The genome of Chenopodium quinoa.</title>
        <authorList>
            <person name="Jarvis D.E."/>
            <person name="Ho Y.S."/>
            <person name="Lightfoot D.J."/>
            <person name="Schmoeckel S.M."/>
            <person name="Li B."/>
            <person name="Borm T.J.A."/>
            <person name="Ohyanagi H."/>
            <person name="Mineta K."/>
            <person name="Michell C.T."/>
            <person name="Saber N."/>
            <person name="Kharbatia N.M."/>
            <person name="Rupper R.R."/>
            <person name="Sharp A.R."/>
            <person name="Dally N."/>
            <person name="Boughton B.A."/>
            <person name="Woo Y.H."/>
            <person name="Gao G."/>
            <person name="Schijlen E.G.W.M."/>
            <person name="Guo X."/>
            <person name="Momin A.A."/>
            <person name="Negrao S."/>
            <person name="Al-Babili S."/>
            <person name="Gehring C."/>
            <person name="Roessner U."/>
            <person name="Jung C."/>
            <person name="Murphy K."/>
            <person name="Arold S.T."/>
            <person name="Gojobori T."/>
            <person name="van der Linden C.G."/>
            <person name="van Loo E.N."/>
            <person name="Jellen E.N."/>
            <person name="Maughan P.J."/>
            <person name="Tester M."/>
        </authorList>
    </citation>
    <scope>NUCLEOTIDE SEQUENCE [LARGE SCALE GENOMIC DNA]</scope>
    <source>
        <strain evidence="1">cv. PI 614886</strain>
    </source>
</reference>
<accession>A0A803MMG2</accession>
<dbReference type="Gramene" id="AUR62032463-RA">
    <property type="protein sequence ID" value="AUR62032463-RA:cds"/>
    <property type="gene ID" value="AUR62032463"/>
</dbReference>
<name>A0A803MMG2_CHEQI</name>
<dbReference type="AlphaFoldDB" id="A0A803MMG2"/>
<proteinExistence type="predicted"/>
<dbReference type="EnsemblPlants" id="AUR62032463-RA">
    <property type="protein sequence ID" value="AUR62032463-RA:cds"/>
    <property type="gene ID" value="AUR62032463"/>
</dbReference>
<dbReference type="Proteomes" id="UP000596660">
    <property type="component" value="Unplaced"/>
</dbReference>
<evidence type="ECO:0008006" key="3">
    <source>
        <dbReference type="Google" id="ProtNLM"/>
    </source>
</evidence>
<organism evidence="1 2">
    <name type="scientific">Chenopodium quinoa</name>
    <name type="common">Quinoa</name>
    <dbReference type="NCBI Taxonomy" id="63459"/>
    <lineage>
        <taxon>Eukaryota</taxon>
        <taxon>Viridiplantae</taxon>
        <taxon>Streptophyta</taxon>
        <taxon>Embryophyta</taxon>
        <taxon>Tracheophyta</taxon>
        <taxon>Spermatophyta</taxon>
        <taxon>Magnoliopsida</taxon>
        <taxon>eudicotyledons</taxon>
        <taxon>Gunneridae</taxon>
        <taxon>Pentapetalae</taxon>
        <taxon>Caryophyllales</taxon>
        <taxon>Chenopodiaceae</taxon>
        <taxon>Chenopodioideae</taxon>
        <taxon>Atripliceae</taxon>
        <taxon>Chenopodium</taxon>
    </lineage>
</organism>
<keyword evidence="2" id="KW-1185">Reference proteome</keyword>
<reference evidence="1" key="2">
    <citation type="submission" date="2021-03" db="UniProtKB">
        <authorList>
            <consortium name="EnsemblPlants"/>
        </authorList>
    </citation>
    <scope>IDENTIFICATION</scope>
</reference>
<dbReference type="GO" id="GO:0003676">
    <property type="term" value="F:nucleic acid binding"/>
    <property type="evidence" value="ECO:0007669"/>
    <property type="project" value="InterPro"/>
</dbReference>
<dbReference type="SUPFAM" id="SSF54928">
    <property type="entry name" value="RNA-binding domain, RBD"/>
    <property type="match status" value="1"/>
</dbReference>
<evidence type="ECO:0000313" key="1">
    <source>
        <dbReference type="EnsemblPlants" id="AUR62032463-RA:cds"/>
    </source>
</evidence>